<dbReference type="OrthoDB" id="434647at2759"/>
<dbReference type="InterPro" id="IPR004345">
    <property type="entry name" value="TB2_DP1_HVA22"/>
</dbReference>
<protein>
    <recommendedName>
        <fullName evidence="1">HVA22-like protein</fullName>
    </recommendedName>
</protein>
<dbReference type="PhylomeDB" id="A0A068TLZ5"/>
<dbReference type="PANTHER" id="PTHR12300:SF117">
    <property type="entry name" value="LP05237P-RELATED"/>
    <property type="match status" value="1"/>
</dbReference>
<dbReference type="InParanoid" id="A0A068TLZ5"/>
<dbReference type="AlphaFoldDB" id="A0A068TLZ5"/>
<reference evidence="4" key="1">
    <citation type="journal article" date="2014" name="Science">
        <title>The coffee genome provides insight into the convergent evolution of caffeine biosynthesis.</title>
        <authorList>
            <person name="Denoeud F."/>
            <person name="Carretero-Paulet L."/>
            <person name="Dereeper A."/>
            <person name="Droc G."/>
            <person name="Guyot R."/>
            <person name="Pietrella M."/>
            <person name="Zheng C."/>
            <person name="Alberti A."/>
            <person name="Anthony F."/>
            <person name="Aprea G."/>
            <person name="Aury J.M."/>
            <person name="Bento P."/>
            <person name="Bernard M."/>
            <person name="Bocs S."/>
            <person name="Campa C."/>
            <person name="Cenci A."/>
            <person name="Combes M.C."/>
            <person name="Crouzillat D."/>
            <person name="Da Silva C."/>
            <person name="Daddiego L."/>
            <person name="De Bellis F."/>
            <person name="Dussert S."/>
            <person name="Garsmeur O."/>
            <person name="Gayraud T."/>
            <person name="Guignon V."/>
            <person name="Jahn K."/>
            <person name="Jamilloux V."/>
            <person name="Joet T."/>
            <person name="Labadie K."/>
            <person name="Lan T."/>
            <person name="Leclercq J."/>
            <person name="Lepelley M."/>
            <person name="Leroy T."/>
            <person name="Li L.T."/>
            <person name="Librado P."/>
            <person name="Lopez L."/>
            <person name="Munoz A."/>
            <person name="Noel B."/>
            <person name="Pallavicini A."/>
            <person name="Perrotta G."/>
            <person name="Poncet V."/>
            <person name="Pot D."/>
            <person name="Priyono X."/>
            <person name="Rigoreau M."/>
            <person name="Rouard M."/>
            <person name="Rozas J."/>
            <person name="Tranchant-Dubreuil C."/>
            <person name="VanBuren R."/>
            <person name="Zhang Q."/>
            <person name="Andrade A.C."/>
            <person name="Argout X."/>
            <person name="Bertrand B."/>
            <person name="de Kochko A."/>
            <person name="Graziosi G."/>
            <person name="Henry R.J."/>
            <person name="Jayarama X."/>
            <person name="Ming R."/>
            <person name="Nagai C."/>
            <person name="Rounsley S."/>
            <person name="Sankoff D."/>
            <person name="Giuliano G."/>
            <person name="Albert V.A."/>
            <person name="Wincker P."/>
            <person name="Lashermes P."/>
        </authorList>
    </citation>
    <scope>NUCLEOTIDE SEQUENCE [LARGE SCALE GENOMIC DNA]</scope>
    <source>
        <strain evidence="4">cv. DH200-94</strain>
    </source>
</reference>
<evidence type="ECO:0000313" key="4">
    <source>
        <dbReference type="Proteomes" id="UP000295252"/>
    </source>
</evidence>
<feature type="region of interest" description="Disordered" evidence="2">
    <location>
        <begin position="143"/>
        <end position="163"/>
    </location>
</feature>
<evidence type="ECO:0000313" key="3">
    <source>
        <dbReference type="EMBL" id="CDO96964.1"/>
    </source>
</evidence>
<gene>
    <name evidence="3" type="ORF">GSCOC_T00014162001</name>
</gene>
<accession>A0A068TLZ5</accession>
<dbReference type="EMBL" id="HG739085">
    <property type="protein sequence ID" value="CDO96964.1"/>
    <property type="molecule type" value="Genomic_DNA"/>
</dbReference>
<comment type="similarity">
    <text evidence="1">Belongs to the DP1 family.</text>
</comment>
<name>A0A068TLZ5_COFCA</name>
<proteinExistence type="inferred from homology"/>
<organism evidence="3 4">
    <name type="scientific">Coffea canephora</name>
    <name type="common">Robusta coffee</name>
    <dbReference type="NCBI Taxonomy" id="49390"/>
    <lineage>
        <taxon>Eukaryota</taxon>
        <taxon>Viridiplantae</taxon>
        <taxon>Streptophyta</taxon>
        <taxon>Embryophyta</taxon>
        <taxon>Tracheophyta</taxon>
        <taxon>Spermatophyta</taxon>
        <taxon>Magnoliopsida</taxon>
        <taxon>eudicotyledons</taxon>
        <taxon>Gunneridae</taxon>
        <taxon>Pentapetalae</taxon>
        <taxon>asterids</taxon>
        <taxon>lamiids</taxon>
        <taxon>Gentianales</taxon>
        <taxon>Rubiaceae</taxon>
        <taxon>Ixoroideae</taxon>
        <taxon>Gardenieae complex</taxon>
        <taxon>Bertiereae - Coffeeae clade</taxon>
        <taxon>Coffeeae</taxon>
        <taxon>Coffea</taxon>
    </lineage>
</organism>
<dbReference type="OMA" id="FMTVEAF"/>
<keyword evidence="4" id="KW-1185">Reference proteome</keyword>
<evidence type="ECO:0000256" key="2">
    <source>
        <dbReference type="SAM" id="MobiDB-lite"/>
    </source>
</evidence>
<comment type="subcellular location">
    <subcellularLocation>
        <location evidence="1">Membrane</location>
        <topology evidence="1">Multi-pass membrane protein</topology>
    </subcellularLocation>
</comment>
<dbReference type="Pfam" id="PF03134">
    <property type="entry name" value="TB2_DP1_HVA22"/>
    <property type="match status" value="1"/>
</dbReference>
<dbReference type="GO" id="GO:0016020">
    <property type="term" value="C:membrane"/>
    <property type="evidence" value="ECO:0007669"/>
    <property type="project" value="UniProtKB-SubCell"/>
</dbReference>
<dbReference type="STRING" id="49390.A0A068TLZ5"/>
<evidence type="ECO:0000256" key="1">
    <source>
        <dbReference type="RuleBase" id="RU362006"/>
    </source>
</evidence>
<sequence>MMGSLLTRPLLMVFGYVYPAYECFKTLEKDEPDIDQLLFWCQYWILLAAFTVFERVGDLFMSWLPLYGEAKFALCVYLWYPGTRGTTNVYSCFLKPCIAKHEKEIDRNLLRMKNRLMMLGMLLWQKAACYGQTKFFEILQFASSQPGSRSPPDTAHNSRGKEN</sequence>
<dbReference type="PANTHER" id="PTHR12300">
    <property type="entry name" value="HVA22-LIKE PROTEINS"/>
    <property type="match status" value="1"/>
</dbReference>
<dbReference type="Gramene" id="CDO96964">
    <property type="protein sequence ID" value="CDO96964"/>
    <property type="gene ID" value="GSCOC_T00014162001"/>
</dbReference>
<dbReference type="Proteomes" id="UP000295252">
    <property type="component" value="Chromosome IV"/>
</dbReference>